<sequence>MSTLSSQDTFQLEISPRFNLQRGIGLGSHRQDWLRTQGGLMIQPFLDDNNNSQRDPGESGYLEDLDLLVTVNHQPLDYYQPQIQNGHATIALTPGLYRIDLDPAGFPLDRQAVDQAVAAEVTPGEYTQVLIPLGRSFSVSGVVLDADGHAMGGQQVKIVNTTSDRSQLSVTNGAGVFYLEGISPGRYRFEIGDQAVESTTLDFSDTTQPFQEVNFKVLPHGIETQIPSLGMDLP</sequence>
<accession>A0A929A0L2</accession>
<dbReference type="AlphaFoldDB" id="A0A929A0L2"/>
<keyword evidence="1" id="KW-0645">Protease</keyword>
<name>A0A929A0L2_LEPEC</name>
<dbReference type="Pfam" id="PF13620">
    <property type="entry name" value="CarboxypepD_reg"/>
    <property type="match status" value="1"/>
</dbReference>
<protein>
    <submittedName>
        <fullName evidence="1">Carboxypeptidase regulatory-like domain-containing protein</fullName>
    </submittedName>
</protein>
<keyword evidence="2" id="KW-1185">Reference proteome</keyword>
<keyword evidence="1" id="KW-0378">Hydrolase</keyword>
<reference evidence="1" key="1">
    <citation type="submission" date="2020-10" db="EMBL/GenBank/DDBJ databases">
        <authorList>
            <person name="Castelo-Branco R."/>
            <person name="Eusebio N."/>
            <person name="Adriana R."/>
            <person name="Vieira A."/>
            <person name="Brugerolle De Fraissinette N."/>
            <person name="Rezende De Castro R."/>
            <person name="Schneider M.P."/>
            <person name="Vasconcelos V."/>
            <person name="Leao P.N."/>
        </authorList>
    </citation>
    <scope>NUCLEOTIDE SEQUENCE</scope>
    <source>
        <strain evidence="1">LEGE 11479</strain>
    </source>
</reference>
<dbReference type="EMBL" id="JADEXP010000541">
    <property type="protein sequence ID" value="MBE9070803.1"/>
    <property type="molecule type" value="Genomic_DNA"/>
</dbReference>
<proteinExistence type="predicted"/>
<gene>
    <name evidence="1" type="ORF">IQ260_29630</name>
</gene>
<keyword evidence="1" id="KW-0121">Carboxypeptidase</keyword>
<dbReference type="SUPFAM" id="SSF49452">
    <property type="entry name" value="Starch-binding domain-like"/>
    <property type="match status" value="1"/>
</dbReference>
<evidence type="ECO:0000313" key="2">
    <source>
        <dbReference type="Proteomes" id="UP000615026"/>
    </source>
</evidence>
<dbReference type="GO" id="GO:0030246">
    <property type="term" value="F:carbohydrate binding"/>
    <property type="evidence" value="ECO:0007669"/>
    <property type="project" value="InterPro"/>
</dbReference>
<dbReference type="RefSeq" id="WP_193996640.1">
    <property type="nucleotide sequence ID" value="NZ_JADEXP010000541.1"/>
</dbReference>
<organism evidence="1 2">
    <name type="scientific">Leptolyngbya cf. ectocarpi LEGE 11479</name>
    <dbReference type="NCBI Taxonomy" id="1828722"/>
    <lineage>
        <taxon>Bacteria</taxon>
        <taxon>Bacillati</taxon>
        <taxon>Cyanobacteriota</taxon>
        <taxon>Cyanophyceae</taxon>
        <taxon>Leptolyngbyales</taxon>
        <taxon>Leptolyngbyaceae</taxon>
        <taxon>Leptolyngbya group</taxon>
        <taxon>Leptolyngbya</taxon>
    </lineage>
</organism>
<comment type="caution">
    <text evidence="1">The sequence shown here is derived from an EMBL/GenBank/DDBJ whole genome shotgun (WGS) entry which is preliminary data.</text>
</comment>
<evidence type="ECO:0000313" key="1">
    <source>
        <dbReference type="EMBL" id="MBE9070803.1"/>
    </source>
</evidence>
<dbReference type="GO" id="GO:0004180">
    <property type="term" value="F:carboxypeptidase activity"/>
    <property type="evidence" value="ECO:0007669"/>
    <property type="project" value="UniProtKB-KW"/>
</dbReference>
<dbReference type="Gene3D" id="2.60.40.1120">
    <property type="entry name" value="Carboxypeptidase-like, regulatory domain"/>
    <property type="match status" value="1"/>
</dbReference>
<dbReference type="InterPro" id="IPR013784">
    <property type="entry name" value="Carb-bd-like_fold"/>
</dbReference>
<dbReference type="Proteomes" id="UP000615026">
    <property type="component" value="Unassembled WGS sequence"/>
</dbReference>